<comment type="catalytic activity">
    <reaction evidence="10">
        <text>thymidine + ATP = dTMP + ADP + H(+)</text>
        <dbReference type="Rhea" id="RHEA:19129"/>
        <dbReference type="ChEBI" id="CHEBI:15378"/>
        <dbReference type="ChEBI" id="CHEBI:17748"/>
        <dbReference type="ChEBI" id="CHEBI:30616"/>
        <dbReference type="ChEBI" id="CHEBI:63528"/>
        <dbReference type="ChEBI" id="CHEBI:456216"/>
        <dbReference type="EC" id="2.7.1.21"/>
    </reaction>
</comment>
<evidence type="ECO:0000256" key="5">
    <source>
        <dbReference type="ARBA" id="ARBA00022741"/>
    </source>
</evidence>
<dbReference type="Proteomes" id="UP000176511">
    <property type="component" value="Unassembled WGS sequence"/>
</dbReference>
<evidence type="ECO:0000313" key="12">
    <source>
        <dbReference type="EMBL" id="OGG62429.1"/>
    </source>
</evidence>
<name>A0A1F6DLY6_9BACT</name>
<dbReference type="EMBL" id="MFLE01000004">
    <property type="protein sequence ID" value="OGG62429.1"/>
    <property type="molecule type" value="Genomic_DNA"/>
</dbReference>
<dbReference type="PANTHER" id="PTHR11441:SF0">
    <property type="entry name" value="THYMIDINE KINASE, CYTOSOLIC"/>
    <property type="match status" value="1"/>
</dbReference>
<evidence type="ECO:0000256" key="7">
    <source>
        <dbReference type="ARBA" id="ARBA00022840"/>
    </source>
</evidence>
<dbReference type="Pfam" id="PF00265">
    <property type="entry name" value="TK"/>
    <property type="match status" value="1"/>
</dbReference>
<evidence type="ECO:0000256" key="1">
    <source>
        <dbReference type="ARBA" id="ARBA00007587"/>
    </source>
</evidence>
<evidence type="ECO:0000256" key="11">
    <source>
        <dbReference type="RuleBase" id="RU004165"/>
    </source>
</evidence>
<dbReference type="Gene3D" id="3.40.50.300">
    <property type="entry name" value="P-loop containing nucleotide triphosphate hydrolases"/>
    <property type="match status" value="1"/>
</dbReference>
<evidence type="ECO:0000256" key="9">
    <source>
        <dbReference type="PIRSR" id="PIRSR035805-2"/>
    </source>
</evidence>
<feature type="active site" description="Proton acceptor" evidence="8">
    <location>
        <position position="76"/>
    </location>
</feature>
<keyword evidence="6 10" id="KW-0418">Kinase</keyword>
<dbReference type="Gene3D" id="3.30.60.20">
    <property type="match status" value="1"/>
</dbReference>
<dbReference type="SUPFAM" id="SSF52540">
    <property type="entry name" value="P-loop containing nucleoside triphosphate hydrolases"/>
    <property type="match status" value="1"/>
</dbReference>
<dbReference type="GO" id="GO:0005524">
    <property type="term" value="F:ATP binding"/>
    <property type="evidence" value="ECO:0007669"/>
    <property type="project" value="UniProtKB-KW"/>
</dbReference>
<evidence type="ECO:0000256" key="6">
    <source>
        <dbReference type="ARBA" id="ARBA00022777"/>
    </source>
</evidence>
<evidence type="ECO:0000256" key="3">
    <source>
        <dbReference type="ARBA" id="ARBA00022634"/>
    </source>
</evidence>
<keyword evidence="5 10" id="KW-0547">Nucleotide-binding</keyword>
<dbReference type="InterPro" id="IPR001267">
    <property type="entry name" value="Thymidine_kinase"/>
</dbReference>
<sequence length="179" mass="20061">MTFVFIAGPMKSGKTLELVARVEPFAFAKKHILYIQPACNTREEHITSRLGVSSKALVVRSLADVTQEFDVVGIDELHMFPPEDSEQILSWILKGKSVVVTGLDVDYRGRIPEIIQRVLALKPDIISKQAVCEQCHVFDARFSQILLDGTAVTDGLPHIVPEDGTYQYEARCRNCFVRT</sequence>
<dbReference type="EC" id="2.7.1.21" evidence="2 10"/>
<dbReference type="STRING" id="1798491.A3C87_02375"/>
<comment type="caution">
    <text evidence="12">The sequence shown here is derived from an EMBL/GenBank/DDBJ whole genome shotgun (WGS) entry which is preliminary data.</text>
</comment>
<evidence type="ECO:0000256" key="2">
    <source>
        <dbReference type="ARBA" id="ARBA00012118"/>
    </source>
</evidence>
<dbReference type="GO" id="GO:0046104">
    <property type="term" value="P:thymidine metabolic process"/>
    <property type="evidence" value="ECO:0007669"/>
    <property type="project" value="TreeGrafter"/>
</dbReference>
<evidence type="ECO:0000256" key="8">
    <source>
        <dbReference type="PIRSR" id="PIRSR035805-1"/>
    </source>
</evidence>
<reference evidence="12 13" key="1">
    <citation type="journal article" date="2016" name="Nat. Commun.">
        <title>Thousands of microbial genomes shed light on interconnected biogeochemical processes in an aquifer system.</title>
        <authorList>
            <person name="Anantharaman K."/>
            <person name="Brown C.T."/>
            <person name="Hug L.A."/>
            <person name="Sharon I."/>
            <person name="Castelle C.J."/>
            <person name="Probst A.J."/>
            <person name="Thomas B.C."/>
            <person name="Singh A."/>
            <person name="Wilkins M.J."/>
            <person name="Karaoz U."/>
            <person name="Brodie E.L."/>
            <person name="Williams K.H."/>
            <person name="Hubbard S.S."/>
            <person name="Banfield J.F."/>
        </authorList>
    </citation>
    <scope>NUCLEOTIDE SEQUENCE [LARGE SCALE GENOMIC DNA]</scope>
</reference>
<comment type="similarity">
    <text evidence="1 11">Belongs to the thymidine kinase family.</text>
</comment>
<keyword evidence="4 10" id="KW-0808">Transferase</keyword>
<dbReference type="GO" id="GO:0004797">
    <property type="term" value="F:thymidine kinase activity"/>
    <property type="evidence" value="ECO:0007669"/>
    <property type="project" value="UniProtKB-EC"/>
</dbReference>
<keyword evidence="3 10" id="KW-0237">DNA synthesis</keyword>
<dbReference type="PIRSF" id="PIRSF035805">
    <property type="entry name" value="TK_cell"/>
    <property type="match status" value="1"/>
</dbReference>
<feature type="binding site" evidence="9">
    <location>
        <position position="168"/>
    </location>
    <ligand>
        <name>substrate</name>
    </ligand>
</feature>
<evidence type="ECO:0000313" key="13">
    <source>
        <dbReference type="Proteomes" id="UP000176511"/>
    </source>
</evidence>
<organism evidence="12 13">
    <name type="scientific">Candidatus Kaiserbacteria bacterium RIFCSPHIGHO2_02_FULL_49_34</name>
    <dbReference type="NCBI Taxonomy" id="1798491"/>
    <lineage>
        <taxon>Bacteria</taxon>
        <taxon>Candidatus Kaiseribacteriota</taxon>
    </lineage>
</organism>
<evidence type="ECO:0000256" key="4">
    <source>
        <dbReference type="ARBA" id="ARBA00022679"/>
    </source>
</evidence>
<gene>
    <name evidence="12" type="ORF">A3C87_02375</name>
</gene>
<proteinExistence type="inferred from homology"/>
<dbReference type="GO" id="GO:0071897">
    <property type="term" value="P:DNA biosynthetic process"/>
    <property type="evidence" value="ECO:0007669"/>
    <property type="project" value="UniProtKB-KW"/>
</dbReference>
<protein>
    <recommendedName>
        <fullName evidence="2 10">Thymidine kinase</fullName>
        <ecNumber evidence="2 10">2.7.1.21</ecNumber>
    </recommendedName>
</protein>
<evidence type="ECO:0000256" key="10">
    <source>
        <dbReference type="RuleBase" id="RU000544"/>
    </source>
</evidence>
<dbReference type="PANTHER" id="PTHR11441">
    <property type="entry name" value="THYMIDINE KINASE"/>
    <property type="match status" value="1"/>
</dbReference>
<dbReference type="AlphaFoldDB" id="A0A1F6DLY6"/>
<accession>A0A1F6DLY6</accession>
<keyword evidence="7 10" id="KW-0067">ATP-binding</keyword>
<dbReference type="InterPro" id="IPR027417">
    <property type="entry name" value="P-loop_NTPase"/>
</dbReference>